<dbReference type="Gene3D" id="3.40.190.80">
    <property type="match status" value="1"/>
</dbReference>
<gene>
    <name evidence="11" type="ORF">CPB83DRAFT_762558</name>
</gene>
<dbReference type="InterPro" id="IPR051090">
    <property type="entry name" value="Inositol_monoP_superfamily"/>
</dbReference>
<feature type="binding site" evidence="10">
    <location>
        <position position="149"/>
    </location>
    <ligand>
        <name>Mg(2+)</name>
        <dbReference type="ChEBI" id="CHEBI:18420"/>
        <label>1</label>
        <note>catalytic</note>
    </ligand>
</feature>
<evidence type="ECO:0000313" key="11">
    <source>
        <dbReference type="EMBL" id="KAF9530735.1"/>
    </source>
</evidence>
<evidence type="ECO:0000256" key="6">
    <source>
        <dbReference type="ARBA" id="ARBA00022842"/>
    </source>
</evidence>
<evidence type="ECO:0000256" key="4">
    <source>
        <dbReference type="ARBA" id="ARBA00022723"/>
    </source>
</evidence>
<dbReference type="SUPFAM" id="SSF56655">
    <property type="entry name" value="Carbohydrate phosphatase"/>
    <property type="match status" value="1"/>
</dbReference>
<reference evidence="11" key="1">
    <citation type="submission" date="2020-11" db="EMBL/GenBank/DDBJ databases">
        <authorList>
            <consortium name="DOE Joint Genome Institute"/>
            <person name="Ahrendt S."/>
            <person name="Riley R."/>
            <person name="Andreopoulos W."/>
            <person name="Labutti K."/>
            <person name="Pangilinan J."/>
            <person name="Ruiz-Duenas F.J."/>
            <person name="Barrasa J.M."/>
            <person name="Sanchez-Garcia M."/>
            <person name="Camarero S."/>
            <person name="Miyauchi S."/>
            <person name="Serrano A."/>
            <person name="Linde D."/>
            <person name="Babiker R."/>
            <person name="Drula E."/>
            <person name="Ayuso-Fernandez I."/>
            <person name="Pacheco R."/>
            <person name="Padilla G."/>
            <person name="Ferreira P."/>
            <person name="Barriuso J."/>
            <person name="Kellner H."/>
            <person name="Castanera R."/>
            <person name="Alfaro M."/>
            <person name="Ramirez L."/>
            <person name="Pisabarro A.G."/>
            <person name="Kuo A."/>
            <person name="Tritt A."/>
            <person name="Lipzen A."/>
            <person name="He G."/>
            <person name="Yan M."/>
            <person name="Ng V."/>
            <person name="Cullen D."/>
            <person name="Martin F."/>
            <person name="Rosso M.-N."/>
            <person name="Henrissat B."/>
            <person name="Hibbett D."/>
            <person name="Martinez A.T."/>
            <person name="Grigoriev I.V."/>
        </authorList>
    </citation>
    <scope>NUCLEOTIDE SEQUENCE</scope>
    <source>
        <strain evidence="11">CBS 506.95</strain>
    </source>
</reference>
<evidence type="ECO:0000256" key="2">
    <source>
        <dbReference type="ARBA" id="ARBA00009759"/>
    </source>
</evidence>
<dbReference type="PRINTS" id="PR00377">
    <property type="entry name" value="IMPHPHTASES"/>
</dbReference>
<dbReference type="CDD" id="cd01517">
    <property type="entry name" value="PAP_phosphatase"/>
    <property type="match status" value="1"/>
</dbReference>
<dbReference type="InterPro" id="IPR000760">
    <property type="entry name" value="Inositol_monophosphatase-like"/>
</dbReference>
<dbReference type="PROSITE" id="PS00629">
    <property type="entry name" value="IMP_1"/>
    <property type="match status" value="1"/>
</dbReference>
<dbReference type="OrthoDB" id="411145at2759"/>
<dbReference type="Pfam" id="PF00459">
    <property type="entry name" value="Inositol_P"/>
    <property type="match status" value="1"/>
</dbReference>
<dbReference type="EC" id="3.1.3.7" evidence="3"/>
<evidence type="ECO:0000256" key="7">
    <source>
        <dbReference type="ARBA" id="ARBA00044466"/>
    </source>
</evidence>
<evidence type="ECO:0000313" key="12">
    <source>
        <dbReference type="Proteomes" id="UP000807306"/>
    </source>
</evidence>
<feature type="binding site" evidence="10">
    <location>
        <position position="71"/>
    </location>
    <ligand>
        <name>Mg(2+)</name>
        <dbReference type="ChEBI" id="CHEBI:18420"/>
        <label>1</label>
        <note>catalytic</note>
    </ligand>
</feature>
<dbReference type="GO" id="GO:0046872">
    <property type="term" value="F:metal ion binding"/>
    <property type="evidence" value="ECO:0007669"/>
    <property type="project" value="UniProtKB-KW"/>
</dbReference>
<keyword evidence="4 10" id="KW-0479">Metal-binding</keyword>
<keyword evidence="12" id="KW-1185">Reference proteome</keyword>
<evidence type="ECO:0000256" key="1">
    <source>
        <dbReference type="ARBA" id="ARBA00001946"/>
    </source>
</evidence>
<sequence length="355" mass="38038">MSQPYVTEEQAAMTAVRRASQLASSVFNKLVKAETLTKDDKSPVTIADFAAQAVISTILHNAFPTDLIVGEEDASELRSPNNAEEREMRERIISLANEALTSELMLGDNPTWGIGPGTAKSDSEILDAIDRGNYQGGSQGRMWTIDPIDGTKGFLRGDQYAVCVSLIVDAQVHVGVLGCPNLQKNPEHPEEGNGCMFVAIRGQGTRQMTLSGSNPTFVKIPPTNSPESLFLLESVDPSHSSHSFNSTVSNLLKITQPSVRMDSQAKYGSLARSGGIYMRMPTGAGYKEKIWDHAPGSIIIEEAGGVVSDSRGEPLNFGLGRTLGDNFGVIACGKDTHSGVLTAVQQALQEEKSKA</sequence>
<dbReference type="NCBIfam" id="TIGR01330">
    <property type="entry name" value="bisphos_HAL2"/>
    <property type="match status" value="1"/>
</dbReference>
<accession>A0A9P6JSP0</accession>
<comment type="catalytic activity">
    <reaction evidence="9">
        <text>3'-phosphoadenylyl sulfate + H2O = adenosine 5'-phosphosulfate + phosphate</text>
        <dbReference type="Rhea" id="RHEA:77639"/>
        <dbReference type="ChEBI" id="CHEBI:15377"/>
        <dbReference type="ChEBI" id="CHEBI:43474"/>
        <dbReference type="ChEBI" id="CHEBI:58243"/>
        <dbReference type="ChEBI" id="CHEBI:58339"/>
        <dbReference type="EC" id="3.1.3.7"/>
    </reaction>
    <physiologicalReaction direction="left-to-right" evidence="9">
        <dbReference type="Rhea" id="RHEA:77640"/>
    </physiologicalReaction>
</comment>
<evidence type="ECO:0000256" key="10">
    <source>
        <dbReference type="PIRSR" id="PIRSR600760-2"/>
    </source>
</evidence>
<dbReference type="EMBL" id="MU157838">
    <property type="protein sequence ID" value="KAF9530735.1"/>
    <property type="molecule type" value="Genomic_DNA"/>
</dbReference>
<organism evidence="11 12">
    <name type="scientific">Crepidotus variabilis</name>
    <dbReference type="NCBI Taxonomy" id="179855"/>
    <lineage>
        <taxon>Eukaryota</taxon>
        <taxon>Fungi</taxon>
        <taxon>Dikarya</taxon>
        <taxon>Basidiomycota</taxon>
        <taxon>Agaricomycotina</taxon>
        <taxon>Agaricomycetes</taxon>
        <taxon>Agaricomycetidae</taxon>
        <taxon>Agaricales</taxon>
        <taxon>Agaricineae</taxon>
        <taxon>Crepidotaceae</taxon>
        <taxon>Crepidotus</taxon>
    </lineage>
</organism>
<feature type="binding site" evidence="10">
    <location>
        <position position="292"/>
    </location>
    <ligand>
        <name>Mg(2+)</name>
        <dbReference type="ChEBI" id="CHEBI:18420"/>
        <label>1</label>
        <note>catalytic</note>
    </ligand>
</feature>
<proteinExistence type="inferred from homology"/>
<comment type="caution">
    <text evidence="11">The sequence shown here is derived from an EMBL/GenBank/DDBJ whole genome shotgun (WGS) entry which is preliminary data.</text>
</comment>
<keyword evidence="6 10" id="KW-0460">Magnesium</keyword>
<feature type="binding site" evidence="10">
    <location>
        <position position="148"/>
    </location>
    <ligand>
        <name>Mg(2+)</name>
        <dbReference type="ChEBI" id="CHEBI:18420"/>
        <label>1</label>
        <note>catalytic</note>
    </ligand>
</feature>
<evidence type="ECO:0000256" key="5">
    <source>
        <dbReference type="ARBA" id="ARBA00022801"/>
    </source>
</evidence>
<dbReference type="PANTHER" id="PTHR43200:SF6">
    <property type="entry name" value="3'(2'),5'-BISPHOSPHATE NUCLEOTIDASE"/>
    <property type="match status" value="1"/>
</dbReference>
<dbReference type="InterPro" id="IPR006239">
    <property type="entry name" value="DPNP"/>
</dbReference>
<protein>
    <recommendedName>
        <fullName evidence="3">3'(2'),5'-bisphosphate nucleotidase</fullName>
        <ecNumber evidence="3">3.1.3.7</ecNumber>
    </recommendedName>
</protein>
<comment type="catalytic activity">
    <reaction evidence="8">
        <text>adenosine 3',5'-bisphosphate + H2O = AMP + phosphate</text>
        <dbReference type="Rhea" id="RHEA:10040"/>
        <dbReference type="ChEBI" id="CHEBI:15377"/>
        <dbReference type="ChEBI" id="CHEBI:43474"/>
        <dbReference type="ChEBI" id="CHEBI:58343"/>
        <dbReference type="ChEBI" id="CHEBI:456215"/>
        <dbReference type="EC" id="3.1.3.7"/>
    </reaction>
    <physiologicalReaction direction="left-to-right" evidence="8">
        <dbReference type="Rhea" id="RHEA:10041"/>
    </physiologicalReaction>
</comment>
<dbReference type="Gene3D" id="3.30.540.10">
    <property type="entry name" value="Fructose-1,6-Bisphosphatase, subunit A, domain 1"/>
    <property type="match status" value="1"/>
</dbReference>
<feature type="binding site" evidence="10">
    <location>
        <position position="146"/>
    </location>
    <ligand>
        <name>Mg(2+)</name>
        <dbReference type="ChEBI" id="CHEBI:18420"/>
        <label>1</label>
        <note>catalytic</note>
    </ligand>
</feature>
<dbReference type="InterPro" id="IPR020583">
    <property type="entry name" value="Inositol_monoP_metal-BS"/>
</dbReference>
<comment type="catalytic activity">
    <reaction evidence="7">
        <text>adenosine 2',5'-bisphosphate + H2O = AMP + phosphate</text>
        <dbReference type="Rhea" id="RHEA:77643"/>
        <dbReference type="ChEBI" id="CHEBI:15377"/>
        <dbReference type="ChEBI" id="CHEBI:43474"/>
        <dbReference type="ChEBI" id="CHEBI:194156"/>
        <dbReference type="ChEBI" id="CHEBI:456215"/>
        <dbReference type="EC" id="3.1.3.7"/>
    </reaction>
    <physiologicalReaction direction="left-to-right" evidence="7">
        <dbReference type="Rhea" id="RHEA:77644"/>
    </physiologicalReaction>
</comment>
<evidence type="ECO:0000256" key="8">
    <source>
        <dbReference type="ARBA" id="ARBA00044479"/>
    </source>
</evidence>
<dbReference type="PANTHER" id="PTHR43200">
    <property type="entry name" value="PHOSPHATASE"/>
    <property type="match status" value="1"/>
</dbReference>
<name>A0A9P6JSP0_9AGAR</name>
<dbReference type="AlphaFoldDB" id="A0A9P6JSP0"/>
<evidence type="ECO:0000256" key="9">
    <source>
        <dbReference type="ARBA" id="ARBA00044484"/>
    </source>
</evidence>
<dbReference type="GO" id="GO:0000103">
    <property type="term" value="P:sulfate assimilation"/>
    <property type="evidence" value="ECO:0007669"/>
    <property type="project" value="TreeGrafter"/>
</dbReference>
<keyword evidence="5" id="KW-0378">Hydrolase</keyword>
<evidence type="ECO:0000256" key="3">
    <source>
        <dbReference type="ARBA" id="ARBA00012633"/>
    </source>
</evidence>
<comment type="similarity">
    <text evidence="2">Belongs to the inositol monophosphatase superfamily.</text>
</comment>
<comment type="cofactor">
    <cofactor evidence="1 10">
        <name>Mg(2+)</name>
        <dbReference type="ChEBI" id="CHEBI:18420"/>
    </cofactor>
</comment>
<dbReference type="GO" id="GO:0008441">
    <property type="term" value="F:3'(2'),5'-bisphosphate nucleotidase activity"/>
    <property type="evidence" value="ECO:0007669"/>
    <property type="project" value="UniProtKB-EC"/>
</dbReference>
<dbReference type="Proteomes" id="UP000807306">
    <property type="component" value="Unassembled WGS sequence"/>
</dbReference>